<evidence type="ECO:0000313" key="2">
    <source>
        <dbReference type="Proteomes" id="UP001060215"/>
    </source>
</evidence>
<keyword evidence="2" id="KW-1185">Reference proteome</keyword>
<gene>
    <name evidence="1" type="ORF">LOK49_LG06G00605</name>
</gene>
<accession>A0ACC0HCK0</accession>
<name>A0ACC0HCK0_9ERIC</name>
<protein>
    <submittedName>
        <fullName evidence="1">Uncharacterized protein</fullName>
    </submittedName>
</protein>
<proteinExistence type="predicted"/>
<sequence>MSAKKGDGNQLDTAIGTLQQSAECNPIPLKGAPIAYLAPTIDGQLLTPAVDGQLLTPGFIKTLSDPSKERPGICLEVNLGNGNSGLQPTKLAQVNLQPMGPLSHSSPTAEEAPQSKTNTTTSPSLSGPIRNRPKKWKRKGSRCDKIKHQLLAGRFSRFTRRMGHKGASTSKGIIKGAKSRSSAEPISSNSVFARDILQEAHATLQVGESLGFDFKGQEAEVIQKLTHMDEQDKERLVCSISDEHLCGEAVVLILMVQLMYSSSNSVDWCFKHSYVSSPVAGLLVVLLQISLGFCTDFGAALVHTDFGGVCCQCFELHQECG</sequence>
<comment type="caution">
    <text evidence="1">The sequence shown here is derived from an EMBL/GenBank/DDBJ whole genome shotgun (WGS) entry which is preliminary data.</text>
</comment>
<dbReference type="Proteomes" id="UP001060215">
    <property type="component" value="Chromosome 5"/>
</dbReference>
<evidence type="ECO:0000313" key="1">
    <source>
        <dbReference type="EMBL" id="KAI8011069.1"/>
    </source>
</evidence>
<organism evidence="1 2">
    <name type="scientific">Camellia lanceoleosa</name>
    <dbReference type="NCBI Taxonomy" id="1840588"/>
    <lineage>
        <taxon>Eukaryota</taxon>
        <taxon>Viridiplantae</taxon>
        <taxon>Streptophyta</taxon>
        <taxon>Embryophyta</taxon>
        <taxon>Tracheophyta</taxon>
        <taxon>Spermatophyta</taxon>
        <taxon>Magnoliopsida</taxon>
        <taxon>eudicotyledons</taxon>
        <taxon>Gunneridae</taxon>
        <taxon>Pentapetalae</taxon>
        <taxon>asterids</taxon>
        <taxon>Ericales</taxon>
        <taxon>Theaceae</taxon>
        <taxon>Camellia</taxon>
    </lineage>
</organism>
<dbReference type="EMBL" id="CM045762">
    <property type="protein sequence ID" value="KAI8011069.1"/>
    <property type="molecule type" value="Genomic_DNA"/>
</dbReference>
<reference evidence="1 2" key="1">
    <citation type="journal article" date="2022" name="Plant J.">
        <title>Chromosome-level genome of Camellia lanceoleosa provides a valuable resource for understanding genome evolution and self-incompatibility.</title>
        <authorList>
            <person name="Gong W."/>
            <person name="Xiao S."/>
            <person name="Wang L."/>
            <person name="Liao Z."/>
            <person name="Chang Y."/>
            <person name="Mo W."/>
            <person name="Hu G."/>
            <person name="Li W."/>
            <person name="Zhao G."/>
            <person name="Zhu H."/>
            <person name="Hu X."/>
            <person name="Ji K."/>
            <person name="Xiang X."/>
            <person name="Song Q."/>
            <person name="Yuan D."/>
            <person name="Jin S."/>
            <person name="Zhang L."/>
        </authorList>
    </citation>
    <scope>NUCLEOTIDE SEQUENCE [LARGE SCALE GENOMIC DNA]</scope>
    <source>
        <strain evidence="1">SQ_2022a</strain>
    </source>
</reference>